<sequence length="112" mass="12618">MFRFLIQSQTHDQLQNITRKSYTQTATSTHFHQQQSQTRQDPQRLVNIFPPPPHLPLLTYHKIAAPPLPALSPLNSSLGNLFFYHLCSIKKHVSLSIGDCSVPCILILGISS</sequence>
<gene>
    <name evidence="1" type="ORF">JTE90_005393</name>
</gene>
<evidence type="ECO:0000313" key="1">
    <source>
        <dbReference type="EMBL" id="KAG8192096.1"/>
    </source>
</evidence>
<organism evidence="1 2">
    <name type="scientific">Oedothorax gibbosus</name>
    <dbReference type="NCBI Taxonomy" id="931172"/>
    <lineage>
        <taxon>Eukaryota</taxon>
        <taxon>Metazoa</taxon>
        <taxon>Ecdysozoa</taxon>
        <taxon>Arthropoda</taxon>
        <taxon>Chelicerata</taxon>
        <taxon>Arachnida</taxon>
        <taxon>Araneae</taxon>
        <taxon>Araneomorphae</taxon>
        <taxon>Entelegynae</taxon>
        <taxon>Araneoidea</taxon>
        <taxon>Linyphiidae</taxon>
        <taxon>Erigoninae</taxon>
        <taxon>Oedothorax</taxon>
    </lineage>
</organism>
<name>A0AAV6V776_9ARAC</name>
<keyword evidence="2" id="KW-1185">Reference proteome</keyword>
<dbReference type="Proteomes" id="UP000827092">
    <property type="component" value="Unassembled WGS sequence"/>
</dbReference>
<protein>
    <submittedName>
        <fullName evidence="1">Uncharacterized protein</fullName>
    </submittedName>
</protein>
<accession>A0AAV6V776</accession>
<evidence type="ECO:0000313" key="2">
    <source>
        <dbReference type="Proteomes" id="UP000827092"/>
    </source>
</evidence>
<dbReference type="AlphaFoldDB" id="A0AAV6V776"/>
<proteinExistence type="predicted"/>
<comment type="caution">
    <text evidence="1">The sequence shown here is derived from an EMBL/GenBank/DDBJ whole genome shotgun (WGS) entry which is preliminary data.</text>
</comment>
<dbReference type="EMBL" id="JAFNEN010000145">
    <property type="protein sequence ID" value="KAG8192096.1"/>
    <property type="molecule type" value="Genomic_DNA"/>
</dbReference>
<reference evidence="1 2" key="1">
    <citation type="journal article" date="2022" name="Nat. Ecol. Evol.">
        <title>A masculinizing supergene underlies an exaggerated male reproductive morph in a spider.</title>
        <authorList>
            <person name="Hendrickx F."/>
            <person name="De Corte Z."/>
            <person name="Sonet G."/>
            <person name="Van Belleghem S.M."/>
            <person name="Kostlbacher S."/>
            <person name="Vangestel C."/>
        </authorList>
    </citation>
    <scope>NUCLEOTIDE SEQUENCE [LARGE SCALE GENOMIC DNA]</scope>
    <source>
        <strain evidence="1">W744_W776</strain>
    </source>
</reference>